<dbReference type="PANTHER" id="PTHR28629:SF4">
    <property type="entry name" value="TRIOKINASE_FMN CYCLASE"/>
    <property type="match status" value="1"/>
</dbReference>
<dbReference type="GO" id="GO:0047324">
    <property type="term" value="F:phosphoenolpyruvate-glycerone phosphotransferase activity"/>
    <property type="evidence" value="ECO:0007669"/>
    <property type="project" value="UniProtKB-EC"/>
</dbReference>
<proteinExistence type="predicted"/>
<organism evidence="2 3">
    <name type="scientific">Pontibacillus salicampi</name>
    <dbReference type="NCBI Taxonomy" id="1449801"/>
    <lineage>
        <taxon>Bacteria</taxon>
        <taxon>Bacillati</taxon>
        <taxon>Bacillota</taxon>
        <taxon>Bacilli</taxon>
        <taxon>Bacillales</taxon>
        <taxon>Bacillaceae</taxon>
        <taxon>Pontibacillus</taxon>
    </lineage>
</organism>
<accession>A0ABV6LQZ4</accession>
<dbReference type="PANTHER" id="PTHR28629">
    <property type="entry name" value="TRIOKINASE/FMN CYCLASE"/>
    <property type="match status" value="1"/>
</dbReference>
<sequence length="331" mass="35004">MKKVINKTNDVVTEMVDGVVAAYPHVIRRLPNTSAVVRTEAPIANKVGIVSGGGSGHEPAHAGYVGKGMLDAAVAGEVFTAPTPDQILEAMKAVDSGSGVFLIIKNYTGDIMNFEMAAELAEAEGIKADYIVVNDDVAVEDSSFTTGRRGIAGTVLVHKIIGALAENGAALEEIKRVAEKTVANVRSMGVALSPSIMPGSGKASFELDENEMEIGIGIHGEPGIERKQLATADELAEELTQHVLGDLSLQEGDNIAVMVNGLGATPEMELYIVNRKVQDILQKQGMEVVRTFVGDFMTSLEMAGCSVTILKLDDELTELLQSEASTPGFHV</sequence>
<evidence type="ECO:0000313" key="3">
    <source>
        <dbReference type="Proteomes" id="UP001589836"/>
    </source>
</evidence>
<dbReference type="Pfam" id="PF02733">
    <property type="entry name" value="Dak1"/>
    <property type="match status" value="1"/>
</dbReference>
<dbReference type="Proteomes" id="UP001589836">
    <property type="component" value="Unassembled WGS sequence"/>
</dbReference>
<comment type="caution">
    <text evidence="2">The sequence shown here is derived from an EMBL/GenBank/DDBJ whole genome shotgun (WGS) entry which is preliminary data.</text>
</comment>
<name>A0ABV6LQZ4_9BACI</name>
<dbReference type="EC" id="2.7.1.121" evidence="2"/>
<keyword evidence="2" id="KW-0808">Transferase</keyword>
<dbReference type="PROSITE" id="PS51481">
    <property type="entry name" value="DHAK"/>
    <property type="match status" value="1"/>
</dbReference>
<gene>
    <name evidence="2" type="primary">dhaK</name>
    <name evidence="2" type="ORF">ACFFGV_13860</name>
</gene>
<dbReference type="SUPFAM" id="SSF82549">
    <property type="entry name" value="DAK1/DegV-like"/>
    <property type="match status" value="1"/>
</dbReference>
<feature type="domain" description="DhaK" evidence="1">
    <location>
        <begin position="7"/>
        <end position="329"/>
    </location>
</feature>
<dbReference type="EMBL" id="JBHLTP010000011">
    <property type="protein sequence ID" value="MFC0524658.1"/>
    <property type="molecule type" value="Genomic_DNA"/>
</dbReference>
<dbReference type="Gene3D" id="3.40.50.10440">
    <property type="entry name" value="Dihydroxyacetone kinase, domain 1"/>
    <property type="match status" value="1"/>
</dbReference>
<evidence type="ECO:0000259" key="1">
    <source>
        <dbReference type="PROSITE" id="PS51481"/>
    </source>
</evidence>
<evidence type="ECO:0000313" key="2">
    <source>
        <dbReference type="EMBL" id="MFC0524658.1"/>
    </source>
</evidence>
<dbReference type="InterPro" id="IPR050861">
    <property type="entry name" value="Dihydroxyacetone_Kinase"/>
</dbReference>
<protein>
    <submittedName>
        <fullName evidence="2">Dihydroxyacetone kinase subunit DhaK</fullName>
        <ecNumber evidence="2">2.7.1.121</ecNumber>
    </submittedName>
</protein>
<dbReference type="NCBIfam" id="TIGR02363">
    <property type="entry name" value="dhaK1"/>
    <property type="match status" value="1"/>
</dbReference>
<keyword evidence="2" id="KW-0418">Kinase</keyword>
<dbReference type="InterPro" id="IPR012736">
    <property type="entry name" value="DhaK_1"/>
</dbReference>
<dbReference type="InterPro" id="IPR004006">
    <property type="entry name" value="DhaK_dom"/>
</dbReference>
<reference evidence="2 3" key="1">
    <citation type="submission" date="2024-09" db="EMBL/GenBank/DDBJ databases">
        <authorList>
            <person name="Sun Q."/>
            <person name="Mori K."/>
        </authorList>
    </citation>
    <scope>NUCLEOTIDE SEQUENCE [LARGE SCALE GENOMIC DNA]</scope>
    <source>
        <strain evidence="2 3">NCAIM B.02529</strain>
    </source>
</reference>
<keyword evidence="3" id="KW-1185">Reference proteome</keyword>
<dbReference type="Gene3D" id="3.30.1180.20">
    <property type="entry name" value="Dihydroxyacetone kinase, domain 2"/>
    <property type="match status" value="1"/>
</dbReference>
<dbReference type="RefSeq" id="WP_377348848.1">
    <property type="nucleotide sequence ID" value="NZ_JBHLTP010000011.1"/>
</dbReference>